<dbReference type="PANTHER" id="PTHR33490">
    <property type="entry name" value="BLR5614 PROTEIN-RELATED"/>
    <property type="match status" value="1"/>
</dbReference>
<name>A0A502GEA9_9PROT</name>
<dbReference type="InterPro" id="IPR002931">
    <property type="entry name" value="Transglutaminase-like"/>
</dbReference>
<dbReference type="InterPro" id="IPR013589">
    <property type="entry name" value="Bac_transglu_N"/>
</dbReference>
<feature type="domain" description="Transglutaminase-like" evidence="1">
    <location>
        <begin position="172"/>
        <end position="235"/>
    </location>
</feature>
<reference evidence="2 3" key="1">
    <citation type="journal article" date="2019" name="Environ. Microbiol.">
        <title>Species interactions and distinct microbial communities in high Arctic permafrost affected cryosols are associated with the CH4 and CO2 gas fluxes.</title>
        <authorList>
            <person name="Altshuler I."/>
            <person name="Hamel J."/>
            <person name="Turney S."/>
            <person name="Magnuson E."/>
            <person name="Levesque R."/>
            <person name="Greer C."/>
            <person name="Whyte L.G."/>
        </authorList>
    </citation>
    <scope>NUCLEOTIDE SEQUENCE [LARGE SCALE GENOMIC DNA]</scope>
    <source>
        <strain evidence="2 3">S9.3B</strain>
    </source>
</reference>
<dbReference type="InterPro" id="IPR038765">
    <property type="entry name" value="Papain-like_cys_pep_sf"/>
</dbReference>
<keyword evidence="3" id="KW-1185">Reference proteome</keyword>
<dbReference type="AlphaFoldDB" id="A0A502GEA9"/>
<dbReference type="OrthoDB" id="9804023at2"/>
<dbReference type="RefSeq" id="WP_140881704.1">
    <property type="nucleotide sequence ID" value="NZ_RCZP01000003.1"/>
</dbReference>
<dbReference type="Gene3D" id="3.10.620.30">
    <property type="match status" value="1"/>
</dbReference>
<dbReference type="Pfam" id="PF08379">
    <property type="entry name" value="Bact_transglu_N"/>
    <property type="match status" value="1"/>
</dbReference>
<evidence type="ECO:0000313" key="2">
    <source>
        <dbReference type="EMBL" id="TPG59610.1"/>
    </source>
</evidence>
<organism evidence="2 3">
    <name type="scientific">Muricoccus nepalensis</name>
    <dbReference type="NCBI Taxonomy" id="1854500"/>
    <lineage>
        <taxon>Bacteria</taxon>
        <taxon>Pseudomonadati</taxon>
        <taxon>Pseudomonadota</taxon>
        <taxon>Alphaproteobacteria</taxon>
        <taxon>Acetobacterales</taxon>
        <taxon>Roseomonadaceae</taxon>
        <taxon>Muricoccus</taxon>
    </lineage>
</organism>
<dbReference type="Pfam" id="PF01841">
    <property type="entry name" value="Transglut_core"/>
    <property type="match status" value="1"/>
</dbReference>
<accession>A0A502GEA9</accession>
<dbReference type="SUPFAM" id="SSF54001">
    <property type="entry name" value="Cysteine proteinases"/>
    <property type="match status" value="1"/>
</dbReference>
<evidence type="ECO:0000259" key="1">
    <source>
        <dbReference type="SMART" id="SM00460"/>
    </source>
</evidence>
<dbReference type="PANTHER" id="PTHR33490:SF1">
    <property type="entry name" value="SLL1233 PROTEIN"/>
    <property type="match status" value="1"/>
</dbReference>
<comment type="caution">
    <text evidence="2">The sequence shown here is derived from an EMBL/GenBank/DDBJ whole genome shotgun (WGS) entry which is preliminary data.</text>
</comment>
<protein>
    <submittedName>
        <fullName evidence="2">Transglutaminase family protein</fullName>
    </submittedName>
</protein>
<proteinExistence type="predicted"/>
<dbReference type="Proteomes" id="UP000317078">
    <property type="component" value="Unassembled WGS sequence"/>
</dbReference>
<gene>
    <name evidence="2" type="ORF">EAH89_05040</name>
</gene>
<evidence type="ECO:0000313" key="3">
    <source>
        <dbReference type="Proteomes" id="UP000317078"/>
    </source>
</evidence>
<dbReference type="SMART" id="SM00460">
    <property type="entry name" value="TGc"/>
    <property type="match status" value="1"/>
</dbReference>
<dbReference type="EMBL" id="RCZP01000003">
    <property type="protein sequence ID" value="TPG59610.1"/>
    <property type="molecule type" value="Genomic_DNA"/>
</dbReference>
<sequence length="278" mass="29617">MASAVLLTHVTTYRYDRPVLLGPQTIRLSPAPHAPAVIRRHALTVEPGNHRLLHRRDPQGNPESLAVFDGRVESFTITAALEAELVPVNPFAFLLEGGADRWPFAYEPLLAAELAPNLRPPAAGAGLAALVPRPAPGREETIPALLALARRVAGEIRYIRRDEPGVWEAEEVVARGEGSCRDTGWLLVHAFRAMGIAARFCSGYLLDTNEGTAELHAWAEAFLPGAGWVGFDPTSGLLAAEFHLPLSAASDPRLAAPVSGTHEACGVAFSASLSLVPA</sequence>